<dbReference type="GeneID" id="55990999"/>
<name>A0A7H8QSD4_TALRU</name>
<dbReference type="RefSeq" id="XP_035342569.1">
    <property type="nucleotide sequence ID" value="XM_035486676.1"/>
</dbReference>
<organism evidence="2 3">
    <name type="scientific">Talaromyces rugulosus</name>
    <name type="common">Penicillium rugulosum</name>
    <dbReference type="NCBI Taxonomy" id="121627"/>
    <lineage>
        <taxon>Eukaryota</taxon>
        <taxon>Fungi</taxon>
        <taxon>Dikarya</taxon>
        <taxon>Ascomycota</taxon>
        <taxon>Pezizomycotina</taxon>
        <taxon>Eurotiomycetes</taxon>
        <taxon>Eurotiomycetidae</taxon>
        <taxon>Eurotiales</taxon>
        <taxon>Trichocomaceae</taxon>
        <taxon>Talaromyces</taxon>
        <taxon>Talaromyces sect. Islandici</taxon>
    </lineage>
</organism>
<evidence type="ECO:0000313" key="2">
    <source>
        <dbReference type="EMBL" id="QKX56391.1"/>
    </source>
</evidence>
<dbReference type="KEGG" id="trg:TRUGW13939_03494"/>
<dbReference type="PANTHER" id="PTHR33606:SF3">
    <property type="entry name" value="PROTEIN YCII"/>
    <property type="match status" value="1"/>
</dbReference>
<reference evidence="3" key="1">
    <citation type="submission" date="2020-06" db="EMBL/GenBank/DDBJ databases">
        <title>A chromosome-scale genome assembly of Talaromyces rugulosus W13939.</title>
        <authorList>
            <person name="Wang B."/>
            <person name="Guo L."/>
            <person name="Ye K."/>
            <person name="Wang L."/>
        </authorList>
    </citation>
    <scope>NUCLEOTIDE SEQUENCE [LARGE SCALE GENOMIC DNA]</scope>
    <source>
        <strain evidence="3">W13939</strain>
    </source>
</reference>
<dbReference type="InterPro" id="IPR005545">
    <property type="entry name" value="YCII"/>
</dbReference>
<dbReference type="InterPro" id="IPR051807">
    <property type="entry name" value="Sec-metab_biosynth-assoc"/>
</dbReference>
<dbReference type="PANTHER" id="PTHR33606">
    <property type="entry name" value="PROTEIN YCII"/>
    <property type="match status" value="1"/>
</dbReference>
<dbReference type="SUPFAM" id="SSF54909">
    <property type="entry name" value="Dimeric alpha+beta barrel"/>
    <property type="match status" value="1"/>
</dbReference>
<dbReference type="OrthoDB" id="5519740at2759"/>
<evidence type="ECO:0000313" key="3">
    <source>
        <dbReference type="Proteomes" id="UP000509510"/>
    </source>
</evidence>
<dbReference type="Proteomes" id="UP000509510">
    <property type="component" value="Chromosome II"/>
</dbReference>
<evidence type="ECO:0000259" key="1">
    <source>
        <dbReference type="Pfam" id="PF03795"/>
    </source>
</evidence>
<gene>
    <name evidence="2" type="ORF">TRUGW13939_03494</name>
</gene>
<dbReference type="InterPro" id="IPR011008">
    <property type="entry name" value="Dimeric_a/b-barrel"/>
</dbReference>
<feature type="domain" description="YCII-related" evidence="1">
    <location>
        <begin position="10"/>
        <end position="96"/>
    </location>
</feature>
<dbReference type="Pfam" id="PF03795">
    <property type="entry name" value="YCII"/>
    <property type="match status" value="1"/>
</dbReference>
<sequence length="113" mass="12399">MSTEADSRLEFLCIVPDKPGVNARRIEVRPTHVKNLTPLIESKSLLAGGAMFVDKHPAPGETPQFRGSAVIIQASSPKEVLEILSKDIYVETGVWDLDNVQIIPYKSAVRLGM</sequence>
<dbReference type="AlphaFoldDB" id="A0A7H8QSD4"/>
<accession>A0A7H8QSD4</accession>
<dbReference type="Gene3D" id="3.30.70.1060">
    <property type="entry name" value="Dimeric alpha+beta barrel"/>
    <property type="match status" value="1"/>
</dbReference>
<proteinExistence type="predicted"/>
<protein>
    <recommendedName>
        <fullName evidence="1">YCII-related domain-containing protein</fullName>
    </recommendedName>
</protein>
<keyword evidence="3" id="KW-1185">Reference proteome</keyword>
<dbReference type="EMBL" id="CP055899">
    <property type="protein sequence ID" value="QKX56391.1"/>
    <property type="molecule type" value="Genomic_DNA"/>
</dbReference>